<feature type="region of interest" description="Disordered" evidence="1">
    <location>
        <begin position="443"/>
        <end position="464"/>
    </location>
</feature>
<accession>A0A2P6V839</accession>
<reference evidence="2 3" key="1">
    <citation type="journal article" date="2018" name="Plant J.">
        <title>Genome sequences of Chlorella sorokiniana UTEX 1602 and Micractinium conductrix SAG 241.80: implications to maltose excretion by a green alga.</title>
        <authorList>
            <person name="Arriola M.B."/>
            <person name="Velmurugan N."/>
            <person name="Zhang Y."/>
            <person name="Plunkett M.H."/>
            <person name="Hondzo H."/>
            <person name="Barney B.M."/>
        </authorList>
    </citation>
    <scope>NUCLEOTIDE SEQUENCE [LARGE SCALE GENOMIC DNA]</scope>
    <source>
        <strain evidence="2 3">SAG 241.80</strain>
    </source>
</reference>
<organism evidence="2 3">
    <name type="scientific">Micractinium conductrix</name>
    <dbReference type="NCBI Taxonomy" id="554055"/>
    <lineage>
        <taxon>Eukaryota</taxon>
        <taxon>Viridiplantae</taxon>
        <taxon>Chlorophyta</taxon>
        <taxon>core chlorophytes</taxon>
        <taxon>Trebouxiophyceae</taxon>
        <taxon>Chlorellales</taxon>
        <taxon>Chlorellaceae</taxon>
        <taxon>Chlorella clade</taxon>
        <taxon>Micractinium</taxon>
    </lineage>
</organism>
<gene>
    <name evidence="2" type="ORF">C2E20_6266</name>
</gene>
<evidence type="ECO:0000313" key="3">
    <source>
        <dbReference type="Proteomes" id="UP000239649"/>
    </source>
</evidence>
<name>A0A2P6V839_9CHLO</name>
<dbReference type="AlphaFoldDB" id="A0A2P6V839"/>
<proteinExistence type="predicted"/>
<keyword evidence="3" id="KW-1185">Reference proteome</keyword>
<protein>
    <submittedName>
        <fullName evidence="2">Disease resistance (TIR-NBS-LRR class)</fullName>
    </submittedName>
</protein>
<comment type="caution">
    <text evidence="2">The sequence shown here is derived from an EMBL/GenBank/DDBJ whole genome shotgun (WGS) entry which is preliminary data.</text>
</comment>
<dbReference type="EMBL" id="LHPF02000021">
    <property type="protein sequence ID" value="PSC70251.1"/>
    <property type="molecule type" value="Genomic_DNA"/>
</dbReference>
<sequence>MLSRWHRWTARRAPLRLSLRLPEPAASTPFERLSLQLESAVLWTVTTRNPVVEVSVGGPLLAATFPLHGIVLATRDAAFVRRLQDLSLAGTHAREAPYPRRFGVGWLPDLPRLHTLRLLYFRCVDLAGLPPHVQHVHLLMAGMQMRELGSQAGLVAGRCLAPLASLPATPLRSLHIKGNTGPLQVEGTELLLNLEQLCRAAHEVEVRCHCLVLACPTGNQMLVAGSQRERRWQVCDKVESLLGGGATTAARLRLAFREIRWVAAPGGQLPTVQQLGAAAAFFFGRTATQHAERAQAAGDARSAAVWRQWGQQADADAAPAQGLALVSPIPVAVWGEPLVEAEFVPAGERSHLRLHPKQRRRRWRDRALLRLGHAAVVGAFASFVALCVQAPRGGWVWLNDGLGWRPNLPPQEMVVWMVNRQLELDRQQHEEWLQHMLQEGQQREQSLRQQQERQQEAARQQQDRSRRCVVERRFGTTSQLLAGAAKAGLAALRWRRPRT</sequence>
<evidence type="ECO:0000256" key="1">
    <source>
        <dbReference type="SAM" id="MobiDB-lite"/>
    </source>
</evidence>
<dbReference type="Proteomes" id="UP000239649">
    <property type="component" value="Unassembled WGS sequence"/>
</dbReference>
<evidence type="ECO:0000313" key="2">
    <source>
        <dbReference type="EMBL" id="PSC70251.1"/>
    </source>
</evidence>